<evidence type="ECO:0000256" key="4">
    <source>
        <dbReference type="ARBA" id="ARBA00022475"/>
    </source>
</evidence>
<dbReference type="RefSeq" id="WP_133034674.1">
    <property type="nucleotide sequence ID" value="NZ_BAABEI010000003.1"/>
</dbReference>
<evidence type="ECO:0000256" key="10">
    <source>
        <dbReference type="ARBA" id="ARBA00023002"/>
    </source>
</evidence>
<dbReference type="GO" id="GO:0009486">
    <property type="term" value="F:cytochrome bo3 ubiquinol oxidase activity"/>
    <property type="evidence" value="ECO:0007669"/>
    <property type="project" value="InterPro"/>
</dbReference>
<comment type="caution">
    <text evidence="19">The sequence shown here is derived from an EMBL/GenBank/DDBJ whole genome shotgun (WGS) entry which is preliminary data.</text>
</comment>
<keyword evidence="12" id="KW-0564">Palmitate</keyword>
<feature type="region of interest" description="Disordered" evidence="15">
    <location>
        <begin position="304"/>
        <end position="364"/>
    </location>
</feature>
<dbReference type="Pfam" id="PF00116">
    <property type="entry name" value="COX2"/>
    <property type="match status" value="1"/>
</dbReference>
<dbReference type="PANTHER" id="PTHR22888:SF18">
    <property type="entry name" value="CYTOCHROME BO(3) UBIQUINOL OXIDASE SUBUNIT 2"/>
    <property type="match status" value="1"/>
</dbReference>
<evidence type="ECO:0000256" key="12">
    <source>
        <dbReference type="ARBA" id="ARBA00023139"/>
    </source>
</evidence>
<keyword evidence="5 14" id="KW-0679">Respiratory chain</keyword>
<keyword evidence="11 14" id="KW-0472">Membrane</keyword>
<dbReference type="InterPro" id="IPR002429">
    <property type="entry name" value="CcO_II-like_C"/>
</dbReference>
<comment type="subcellular location">
    <subcellularLocation>
        <location evidence="1">Cell membrane</location>
        <topology evidence="1">Multi-pass membrane protein</topology>
    </subcellularLocation>
</comment>
<keyword evidence="3 14" id="KW-0813">Transport</keyword>
<dbReference type="InterPro" id="IPR006333">
    <property type="entry name" value="Cyt_o_ubiquinol_oxidase_su2"/>
</dbReference>
<dbReference type="PIRSF" id="PIRSF000292">
    <property type="entry name" value="Ubi_od_II"/>
    <property type="match status" value="1"/>
</dbReference>
<evidence type="ECO:0000259" key="18">
    <source>
        <dbReference type="PROSITE" id="PS50999"/>
    </source>
</evidence>
<keyword evidence="20" id="KW-1185">Reference proteome</keyword>
<keyword evidence="4 14" id="KW-1003">Cell membrane</keyword>
<evidence type="ECO:0000256" key="8">
    <source>
        <dbReference type="ARBA" id="ARBA00022982"/>
    </source>
</evidence>
<dbReference type="CDD" id="cd04212">
    <property type="entry name" value="CuRO_UO_II"/>
    <property type="match status" value="1"/>
</dbReference>
<accession>A0A4R2CV73</accession>
<evidence type="ECO:0000256" key="14">
    <source>
        <dbReference type="PIRNR" id="PIRNR000292"/>
    </source>
</evidence>
<protein>
    <recommendedName>
        <fullName evidence="14">Ubiquinol oxidase subunit 2</fullName>
    </recommendedName>
</protein>
<evidence type="ECO:0000256" key="11">
    <source>
        <dbReference type="ARBA" id="ARBA00023136"/>
    </source>
</evidence>
<dbReference type="SUPFAM" id="SSF81464">
    <property type="entry name" value="Cytochrome c oxidase subunit II-like, transmembrane region"/>
    <property type="match status" value="1"/>
</dbReference>
<dbReference type="EMBL" id="SLVX01000008">
    <property type="protein sequence ID" value="TCN44956.1"/>
    <property type="molecule type" value="Genomic_DNA"/>
</dbReference>
<feature type="domain" description="Cytochrome oxidase subunit II copper A binding" evidence="17">
    <location>
        <begin position="131"/>
        <end position="243"/>
    </location>
</feature>
<dbReference type="GO" id="GO:0005507">
    <property type="term" value="F:copper ion binding"/>
    <property type="evidence" value="ECO:0007669"/>
    <property type="project" value="InterPro"/>
</dbReference>
<dbReference type="GO" id="GO:0005886">
    <property type="term" value="C:plasma membrane"/>
    <property type="evidence" value="ECO:0007669"/>
    <property type="project" value="UniProtKB-SubCell"/>
</dbReference>
<dbReference type="SUPFAM" id="SSF49503">
    <property type="entry name" value="Cupredoxins"/>
    <property type="match status" value="1"/>
</dbReference>
<evidence type="ECO:0000256" key="2">
    <source>
        <dbReference type="ARBA" id="ARBA00007866"/>
    </source>
</evidence>
<feature type="compositionally biased region" description="Basic and acidic residues" evidence="15">
    <location>
        <begin position="308"/>
        <end position="326"/>
    </location>
</feature>
<dbReference type="GO" id="GO:0042773">
    <property type="term" value="P:ATP synthesis coupled electron transport"/>
    <property type="evidence" value="ECO:0007669"/>
    <property type="project" value="TreeGrafter"/>
</dbReference>
<dbReference type="InterPro" id="IPR036257">
    <property type="entry name" value="Cyt_c_oxidase_su2_TM_sf"/>
</dbReference>
<sequence length="364" mass="40231">MPKPFSLARVSILPLMLALLSGCNMVVMSPSGDIATQQRDLIVISTILMLIIIVPVIAMTLYFAWHYRQSNTAAKYDPEWHHSTGLEVAIWSAPLAIIIALGAITWVSTHKLDPYRPLERLDAARPVTEETKPITVEVVALDWKWLFFYPDQGIATVNEMAAPVDVPINFKLTASSVMNSFYVPALAGMIYTMPGMETKLHAVINKAGEYEGLSSNYSGDGFSHMRFKFHGLDQAGFDAWVARVKQNGTALNRDAYLKLEKPSVKEPVRYYATVDDGLYQAVLNMCVREGQMCMKDMMHIDMTGGAGKESHGNKAKLEHDNRHAADEAPAATFPETGNPARSEEPAEGVEENPATTNHDAHQSH</sequence>
<dbReference type="PROSITE" id="PS51257">
    <property type="entry name" value="PROKAR_LIPOPROTEIN"/>
    <property type="match status" value="1"/>
</dbReference>
<dbReference type="AlphaFoldDB" id="A0A4R2CV73"/>
<dbReference type="GO" id="GO:0016682">
    <property type="term" value="F:oxidoreductase activity, acting on diphenols and related substances as donors, oxygen as acceptor"/>
    <property type="evidence" value="ECO:0007669"/>
    <property type="project" value="InterPro"/>
</dbReference>
<keyword evidence="7" id="KW-0732">Signal</keyword>
<keyword evidence="9 16" id="KW-1133">Transmembrane helix</keyword>
<feature type="transmembrane region" description="Helical" evidence="16">
    <location>
        <begin position="41"/>
        <end position="65"/>
    </location>
</feature>
<evidence type="ECO:0000313" key="19">
    <source>
        <dbReference type="EMBL" id="TCN44956.1"/>
    </source>
</evidence>
<dbReference type="Pfam" id="PF06481">
    <property type="entry name" value="COX_ARM"/>
    <property type="match status" value="1"/>
</dbReference>
<keyword evidence="13" id="KW-0449">Lipoprotein</keyword>
<evidence type="ECO:0000256" key="7">
    <source>
        <dbReference type="ARBA" id="ARBA00022729"/>
    </source>
</evidence>
<evidence type="ECO:0000256" key="13">
    <source>
        <dbReference type="ARBA" id="ARBA00023288"/>
    </source>
</evidence>
<dbReference type="Gene3D" id="1.10.287.90">
    <property type="match status" value="1"/>
</dbReference>
<dbReference type="InterPro" id="IPR045187">
    <property type="entry name" value="CcO_II"/>
</dbReference>
<dbReference type="GO" id="GO:0004129">
    <property type="term" value="F:cytochrome-c oxidase activity"/>
    <property type="evidence" value="ECO:0007669"/>
    <property type="project" value="UniProtKB-UniRule"/>
</dbReference>
<evidence type="ECO:0000256" key="16">
    <source>
        <dbReference type="SAM" id="Phobius"/>
    </source>
</evidence>
<dbReference type="InterPro" id="IPR010514">
    <property type="entry name" value="COX_ARM"/>
</dbReference>
<evidence type="ECO:0000256" key="6">
    <source>
        <dbReference type="ARBA" id="ARBA00022692"/>
    </source>
</evidence>
<dbReference type="InterPro" id="IPR034227">
    <property type="entry name" value="CuRO_UO_II"/>
</dbReference>
<dbReference type="Gene3D" id="2.60.40.420">
    <property type="entry name" value="Cupredoxins - blue copper proteins"/>
    <property type="match status" value="1"/>
</dbReference>
<dbReference type="Proteomes" id="UP000295351">
    <property type="component" value="Unassembled WGS sequence"/>
</dbReference>
<dbReference type="PROSITE" id="PS50999">
    <property type="entry name" value="COX2_TM"/>
    <property type="match status" value="1"/>
</dbReference>
<keyword evidence="8 14" id="KW-0249">Electron transport</keyword>
<gene>
    <name evidence="19" type="ORF">EV665_10896</name>
</gene>
<feature type="transmembrane region" description="Helical" evidence="16">
    <location>
        <begin position="86"/>
        <end position="107"/>
    </location>
</feature>
<dbReference type="PROSITE" id="PS50857">
    <property type="entry name" value="COX2_CUA"/>
    <property type="match status" value="1"/>
</dbReference>
<evidence type="ECO:0000256" key="1">
    <source>
        <dbReference type="ARBA" id="ARBA00004651"/>
    </source>
</evidence>
<organism evidence="19 20">
    <name type="scientific">Shinella granuli</name>
    <dbReference type="NCBI Taxonomy" id="323621"/>
    <lineage>
        <taxon>Bacteria</taxon>
        <taxon>Pseudomonadati</taxon>
        <taxon>Pseudomonadota</taxon>
        <taxon>Alphaproteobacteria</taxon>
        <taxon>Hyphomicrobiales</taxon>
        <taxon>Rhizobiaceae</taxon>
        <taxon>Shinella</taxon>
    </lineage>
</organism>
<evidence type="ECO:0000256" key="5">
    <source>
        <dbReference type="ARBA" id="ARBA00022660"/>
    </source>
</evidence>
<evidence type="ECO:0000256" key="15">
    <source>
        <dbReference type="SAM" id="MobiDB-lite"/>
    </source>
</evidence>
<dbReference type="PANTHER" id="PTHR22888">
    <property type="entry name" value="CYTOCHROME C OXIDASE, SUBUNIT II"/>
    <property type="match status" value="1"/>
</dbReference>
<proteinExistence type="inferred from homology"/>
<comment type="similarity">
    <text evidence="2 14">Belongs to the cytochrome c oxidase subunit 2 family.</text>
</comment>
<dbReference type="InterPro" id="IPR011759">
    <property type="entry name" value="Cyt_c_oxidase_su2_TM_dom"/>
</dbReference>
<feature type="domain" description="Cytochrome oxidase subunit II transmembrane region profile" evidence="18">
    <location>
        <begin position="19"/>
        <end position="116"/>
    </location>
</feature>
<keyword evidence="6 16" id="KW-0812">Transmembrane</keyword>
<evidence type="ECO:0000259" key="17">
    <source>
        <dbReference type="PROSITE" id="PS50857"/>
    </source>
</evidence>
<name>A0A4R2CV73_SHIGR</name>
<reference evidence="19 20" key="1">
    <citation type="submission" date="2019-03" db="EMBL/GenBank/DDBJ databases">
        <title>Genomic Encyclopedia of Type Strains, Phase IV (KMG-IV): sequencing the most valuable type-strain genomes for metagenomic binning, comparative biology and taxonomic classification.</title>
        <authorList>
            <person name="Goeker M."/>
        </authorList>
    </citation>
    <scope>NUCLEOTIDE SEQUENCE [LARGE SCALE GENOMIC DNA]</scope>
    <source>
        <strain evidence="19 20">DSM 18401</strain>
    </source>
</reference>
<evidence type="ECO:0000256" key="9">
    <source>
        <dbReference type="ARBA" id="ARBA00022989"/>
    </source>
</evidence>
<evidence type="ECO:0000313" key="20">
    <source>
        <dbReference type="Proteomes" id="UP000295351"/>
    </source>
</evidence>
<dbReference type="InterPro" id="IPR008972">
    <property type="entry name" value="Cupredoxin"/>
</dbReference>
<evidence type="ECO:0000256" key="3">
    <source>
        <dbReference type="ARBA" id="ARBA00022448"/>
    </source>
</evidence>
<dbReference type="NCBIfam" id="TIGR01433">
    <property type="entry name" value="CyoA"/>
    <property type="match status" value="1"/>
</dbReference>
<keyword evidence="10 14" id="KW-0560">Oxidoreductase</keyword>